<comment type="subcellular location">
    <subcellularLocation>
        <location evidence="2">Cell envelope</location>
    </subcellularLocation>
</comment>
<evidence type="ECO:0000256" key="7">
    <source>
        <dbReference type="ARBA" id="ARBA00022670"/>
    </source>
</evidence>
<reference evidence="13 14" key="1">
    <citation type="journal article" date="2006" name="Proc. Natl. Acad. Sci. U.S.A.">
        <title>Comparative genomics of the lactic acid bacteria.</title>
        <authorList>
            <person name="Makarova K."/>
            <person name="Slesarev A."/>
            <person name="Wolf Y."/>
            <person name="Sorokin A."/>
            <person name="Mirkin B."/>
            <person name="Koonin E."/>
            <person name="Pavlov A."/>
            <person name="Pavlova N."/>
            <person name="Karamychev V."/>
            <person name="Polouchine N."/>
            <person name="Shakhova V."/>
            <person name="Grigoriev I."/>
            <person name="Lou Y."/>
            <person name="Rohksar D."/>
            <person name="Lucas S."/>
            <person name="Huang K."/>
            <person name="Goodstein D.M."/>
            <person name="Hawkins T."/>
            <person name="Plengvidhya V."/>
            <person name="Welker D."/>
            <person name="Hughes J."/>
            <person name="Goh Y."/>
            <person name="Benson A."/>
            <person name="Baldwin K."/>
            <person name="Lee J.H."/>
            <person name="Diaz-Muniz I."/>
            <person name="Dosti B."/>
            <person name="Smeianov V."/>
            <person name="Wechter W."/>
            <person name="Barabote R."/>
            <person name="Lorca G."/>
            <person name="Altermann E."/>
            <person name="Barrangou R."/>
            <person name="Ganesan B."/>
            <person name="Xie Y."/>
            <person name="Rawsthorne H."/>
            <person name="Tamir D."/>
            <person name="Parker C."/>
            <person name="Breidt F."/>
            <person name="Broadbent J."/>
            <person name="Hutkins R."/>
            <person name="O'Sullivan D."/>
            <person name="Steele J."/>
            <person name="Unlu G."/>
            <person name="Saier M."/>
            <person name="Klaenhammer T."/>
            <person name="Richardson P."/>
            <person name="Kozyavkin S."/>
            <person name="Weimer B."/>
            <person name="Mills D."/>
        </authorList>
    </citation>
    <scope>NUCLEOTIDE SEQUENCE [LARGE SCALE GENOMIC DNA]</scope>
    <source>
        <strain evidence="14">ATCC 33323 / DSM 20243 / BCRC 14619 / CIP 102991 / JCM 1131 / KCTC 3163 / NCIMB 11718 / NCTC 13722 / AM63</strain>
    </source>
</reference>
<comment type="similarity">
    <text evidence="3 10">Belongs to the peptidase S33 family.</text>
</comment>
<dbReference type="InterPro" id="IPR050266">
    <property type="entry name" value="AB_hydrolase_sf"/>
</dbReference>
<evidence type="ECO:0000313" key="13">
    <source>
        <dbReference type="EMBL" id="ABJ61123.1"/>
    </source>
</evidence>
<evidence type="ECO:0000259" key="12">
    <source>
        <dbReference type="Pfam" id="PF00561"/>
    </source>
</evidence>
<evidence type="ECO:0000313" key="14">
    <source>
        <dbReference type="Proteomes" id="UP000000664"/>
    </source>
</evidence>
<dbReference type="InterPro" id="IPR029058">
    <property type="entry name" value="AB_hydrolase_fold"/>
</dbReference>
<gene>
    <name evidence="13" type="ordered locus">LGAS_1849</name>
</gene>
<sequence length="304" mass="35628">MYRYKESVFKMANESKIVTLKNGYHVWTRKEGHGPIKILLLHGGPGMDHEYLEPFSDYIKIHPEIEIIYYDQLGSYFSDQPNDPKLWTIPRFIEEIEEVRKAWNLDQFYLYGQSFGGLFALEYAASKYGKHVKALIDSNMVDSYQDYAKYINKYRESMDPADVSYMKKQEEQHNYNDPHYQELLMKLYHRCICRISPWPDAVQRTFDHMNEQVYVTLQGPTEFNITGSCKNWTIRDRLSKITMPTLVLGGKYDSMNPDDIKALADRLPNGTAHICPNGSHFSIFDDQEDYFNAITNFITSVEKE</sequence>
<keyword evidence="8 10" id="KW-0378">Hydrolase</keyword>
<feature type="active site" description="Nucleophile" evidence="11">
    <location>
        <position position="114"/>
    </location>
</feature>
<comment type="catalytic activity">
    <reaction evidence="1 10">
        <text>Release of N-terminal proline from a peptide.</text>
        <dbReference type="EC" id="3.4.11.5"/>
    </reaction>
</comment>
<dbReference type="PANTHER" id="PTHR43798:SF33">
    <property type="entry name" value="HYDROLASE, PUTATIVE (AFU_ORTHOLOGUE AFUA_2G14860)-RELATED"/>
    <property type="match status" value="1"/>
</dbReference>
<dbReference type="PANTHER" id="PTHR43798">
    <property type="entry name" value="MONOACYLGLYCEROL LIPASE"/>
    <property type="match status" value="1"/>
</dbReference>
<dbReference type="EC" id="3.4.11.5" evidence="4 10"/>
<keyword evidence="7 10" id="KW-0645">Protease</keyword>
<evidence type="ECO:0000256" key="3">
    <source>
        <dbReference type="ARBA" id="ARBA00010088"/>
    </source>
</evidence>
<dbReference type="GO" id="GO:0006508">
    <property type="term" value="P:proteolysis"/>
    <property type="evidence" value="ECO:0007669"/>
    <property type="project" value="UniProtKB-KW"/>
</dbReference>
<evidence type="ECO:0000256" key="5">
    <source>
        <dbReference type="ARBA" id="ARBA00021843"/>
    </source>
</evidence>
<evidence type="ECO:0000256" key="10">
    <source>
        <dbReference type="PIRNR" id="PIRNR005539"/>
    </source>
</evidence>
<dbReference type="EMBL" id="CP000413">
    <property type="protein sequence ID" value="ABJ61123.1"/>
    <property type="molecule type" value="Genomic_DNA"/>
</dbReference>
<evidence type="ECO:0000256" key="6">
    <source>
        <dbReference type="ARBA" id="ARBA00022438"/>
    </source>
</evidence>
<name>A0A805Z144_LACGA</name>
<evidence type="ECO:0000256" key="2">
    <source>
        <dbReference type="ARBA" id="ARBA00004196"/>
    </source>
</evidence>
<feature type="active site" description="Proton donor" evidence="11">
    <location>
        <position position="280"/>
    </location>
</feature>
<dbReference type="KEGG" id="lga:LGAS_1849"/>
<keyword evidence="6 10" id="KW-0031">Aminopeptidase</keyword>
<dbReference type="GO" id="GO:0030313">
    <property type="term" value="C:cell envelope"/>
    <property type="evidence" value="ECO:0007669"/>
    <property type="project" value="UniProtKB-SubCell"/>
</dbReference>
<dbReference type="PRINTS" id="PR00793">
    <property type="entry name" value="PROAMNOPTASE"/>
</dbReference>
<dbReference type="GO" id="GO:0004177">
    <property type="term" value="F:aminopeptidase activity"/>
    <property type="evidence" value="ECO:0007669"/>
    <property type="project" value="UniProtKB-KW"/>
</dbReference>
<comment type="function">
    <text evidence="10">Releases the N-terminal proline from various substrates.</text>
</comment>
<proteinExistence type="inferred from homology"/>
<evidence type="ECO:0000256" key="9">
    <source>
        <dbReference type="ARBA" id="ARBA00029605"/>
    </source>
</evidence>
<dbReference type="Gene3D" id="3.40.50.1820">
    <property type="entry name" value="alpha/beta hydrolase"/>
    <property type="match status" value="1"/>
</dbReference>
<dbReference type="Pfam" id="PF00561">
    <property type="entry name" value="Abhydrolase_1"/>
    <property type="match status" value="1"/>
</dbReference>
<dbReference type="GO" id="GO:0016020">
    <property type="term" value="C:membrane"/>
    <property type="evidence" value="ECO:0007669"/>
    <property type="project" value="TreeGrafter"/>
</dbReference>
<dbReference type="InterPro" id="IPR002410">
    <property type="entry name" value="Peptidase_S33"/>
</dbReference>
<evidence type="ECO:0000256" key="8">
    <source>
        <dbReference type="ARBA" id="ARBA00022801"/>
    </source>
</evidence>
<dbReference type="SUPFAM" id="SSF53474">
    <property type="entry name" value="alpha/beta-Hydrolases"/>
    <property type="match status" value="1"/>
</dbReference>
<dbReference type="Proteomes" id="UP000000664">
    <property type="component" value="Chromosome"/>
</dbReference>
<feature type="active site" evidence="11">
    <location>
        <position position="253"/>
    </location>
</feature>
<dbReference type="AlphaFoldDB" id="A0A805Z144"/>
<protein>
    <recommendedName>
        <fullName evidence="5 10">Proline iminopeptidase</fullName>
        <shortName evidence="10">PIP</shortName>
        <ecNumber evidence="4 10">3.4.11.5</ecNumber>
    </recommendedName>
    <alternativeName>
        <fullName evidence="9 10">Prolyl aminopeptidase</fullName>
    </alternativeName>
</protein>
<evidence type="ECO:0000256" key="11">
    <source>
        <dbReference type="PIRSR" id="PIRSR005539-1"/>
    </source>
</evidence>
<dbReference type="InterPro" id="IPR005945">
    <property type="entry name" value="Pro_imino_pep"/>
</dbReference>
<evidence type="ECO:0000256" key="1">
    <source>
        <dbReference type="ARBA" id="ARBA00001585"/>
    </source>
</evidence>
<feature type="domain" description="AB hydrolase-1" evidence="12">
    <location>
        <begin position="38"/>
        <end position="286"/>
    </location>
</feature>
<dbReference type="PIRSF" id="PIRSF005539">
    <property type="entry name" value="Pept_S33_TRI_F1"/>
    <property type="match status" value="1"/>
</dbReference>
<dbReference type="InterPro" id="IPR000073">
    <property type="entry name" value="AB_hydrolase_1"/>
</dbReference>
<evidence type="ECO:0000256" key="4">
    <source>
        <dbReference type="ARBA" id="ARBA00012568"/>
    </source>
</evidence>
<accession>A0A805Z144</accession>
<organism evidence="13 14">
    <name type="scientific">Lactobacillus gasseri (strain ATCC 33323 / DSM 20243 / BCRC 14619 / CIP 102991 / JCM 1131 / KCTC 3163 / NCIMB 11718 / NCTC 13722 / AM63)</name>
    <dbReference type="NCBI Taxonomy" id="324831"/>
    <lineage>
        <taxon>Bacteria</taxon>
        <taxon>Bacillati</taxon>
        <taxon>Bacillota</taxon>
        <taxon>Bacilli</taxon>
        <taxon>Lactobacillales</taxon>
        <taxon>Lactobacillaceae</taxon>
        <taxon>Lactobacillus</taxon>
    </lineage>
</organism>
<dbReference type="NCBIfam" id="TIGR01250">
    <property type="entry name" value="pro_imino_pep_2"/>
    <property type="match status" value="1"/>
</dbReference>